<evidence type="ECO:0000256" key="2">
    <source>
        <dbReference type="SAM" id="SignalP"/>
    </source>
</evidence>
<dbReference type="InterPro" id="IPR003343">
    <property type="entry name" value="Big_2"/>
</dbReference>
<accession>A0A4R8ZTL8</accession>
<feature type="signal peptide" evidence="2">
    <location>
        <begin position="1"/>
        <end position="43"/>
    </location>
</feature>
<dbReference type="PROSITE" id="PS51318">
    <property type="entry name" value="TAT"/>
    <property type="match status" value="1"/>
</dbReference>
<feature type="domain" description="BIG2" evidence="4">
    <location>
        <begin position="463"/>
        <end position="505"/>
    </location>
</feature>
<dbReference type="PANTHER" id="PTHR40446">
    <property type="entry name" value="N-ACETYLGLUCOSAMINE-1-PHOSPHODIESTER ALPHA-N-ACETYLGLUCOSAMINIDASE"/>
    <property type="match status" value="1"/>
</dbReference>
<dbReference type="InterPro" id="IPR008979">
    <property type="entry name" value="Galactose-bd-like_sf"/>
</dbReference>
<evidence type="ECO:0000259" key="5">
    <source>
        <dbReference type="Pfam" id="PF09992"/>
    </source>
</evidence>
<keyword evidence="1" id="KW-1133">Transmembrane helix</keyword>
<dbReference type="InterPro" id="IPR004843">
    <property type="entry name" value="Calcineurin-like_PHP"/>
</dbReference>
<dbReference type="InterPro" id="IPR018711">
    <property type="entry name" value="NAGPA"/>
</dbReference>
<keyword evidence="2" id="KW-0732">Signal</keyword>
<feature type="domain" description="Phosphodiester glycosidase" evidence="5">
    <location>
        <begin position="242"/>
        <end position="413"/>
    </location>
</feature>
<dbReference type="EMBL" id="SOHE01000085">
    <property type="protein sequence ID" value="TFD45395.1"/>
    <property type="molecule type" value="Genomic_DNA"/>
</dbReference>
<feature type="chain" id="PRO_5020933773" evidence="2">
    <location>
        <begin position="44"/>
        <end position="1487"/>
    </location>
</feature>
<dbReference type="SUPFAM" id="SSF49785">
    <property type="entry name" value="Galactose-binding domain-like"/>
    <property type="match status" value="1"/>
</dbReference>
<dbReference type="Pfam" id="PF02368">
    <property type="entry name" value="Big_2"/>
    <property type="match status" value="1"/>
</dbReference>
<evidence type="ECO:0000313" key="6">
    <source>
        <dbReference type="EMBL" id="TFD45395.1"/>
    </source>
</evidence>
<dbReference type="GO" id="GO:0016787">
    <property type="term" value="F:hydrolase activity"/>
    <property type="evidence" value="ECO:0007669"/>
    <property type="project" value="InterPro"/>
</dbReference>
<dbReference type="Pfam" id="PF09992">
    <property type="entry name" value="NAGPA"/>
    <property type="match status" value="1"/>
</dbReference>
<dbReference type="Pfam" id="PF00149">
    <property type="entry name" value="Metallophos"/>
    <property type="match status" value="1"/>
</dbReference>
<dbReference type="Gene3D" id="2.60.40.2700">
    <property type="match status" value="2"/>
</dbReference>
<proteinExistence type="predicted"/>
<keyword evidence="1" id="KW-0472">Membrane</keyword>
<comment type="caution">
    <text evidence="6">The sequence shown here is derived from an EMBL/GenBank/DDBJ whole genome shotgun (WGS) entry which is preliminary data.</text>
</comment>
<feature type="transmembrane region" description="Helical" evidence="1">
    <location>
        <begin position="1460"/>
        <end position="1477"/>
    </location>
</feature>
<keyword evidence="7" id="KW-1185">Reference proteome</keyword>
<dbReference type="OrthoDB" id="9809781at2"/>
<evidence type="ECO:0000256" key="1">
    <source>
        <dbReference type="SAM" id="Phobius"/>
    </source>
</evidence>
<dbReference type="PANTHER" id="PTHR40446:SF2">
    <property type="entry name" value="N-ACETYLGLUCOSAMINE-1-PHOSPHODIESTER ALPHA-N-ACETYLGLUCOSAMINIDASE"/>
    <property type="match status" value="1"/>
</dbReference>
<evidence type="ECO:0000259" key="3">
    <source>
        <dbReference type="Pfam" id="PF00149"/>
    </source>
</evidence>
<dbReference type="RefSeq" id="WP_134521081.1">
    <property type="nucleotide sequence ID" value="NZ_SOHE01000085.1"/>
</dbReference>
<reference evidence="6 7" key="1">
    <citation type="submission" date="2019-03" db="EMBL/GenBank/DDBJ databases">
        <title>Genomics of glacier-inhabiting Cryobacterium strains.</title>
        <authorList>
            <person name="Liu Q."/>
            <person name="Xin Y.-H."/>
        </authorList>
    </citation>
    <scope>NUCLEOTIDE SEQUENCE [LARGE SCALE GENOMIC DNA]</scope>
    <source>
        <strain evidence="6 7">Hh14</strain>
    </source>
</reference>
<name>A0A4R8ZTL8_9MICO</name>
<evidence type="ECO:0000313" key="7">
    <source>
        <dbReference type="Proteomes" id="UP000297447"/>
    </source>
</evidence>
<sequence>MSARIAAKPVIPRRTCLSAVALVATAAIALGTFWAVPATPAHAAANVQSATPLTIDGMNLDAGGTAVINELERTQVAPGLVHVKYERLDSKGWQQVNILKAELSAETVRVGYLTPPTVAGDGATVTEMTDDVGALAGINLDRFDINNSWAAAGWGVRDGEILKSGNSDAAPSIVIDENGMGSLVDLLLQGTATFDAQSLPITGVNVFSMPSDGLTLFNAQWGSFSRTRVLAAGAGIEVQISALDGSVLSVSDTVGAGQLPDNVIALVANAGTAAATQLATLAAGDTVLIDYAVNAGALEVREAAGAWHRILTDGVVEQINNAELHPRTMVGFSADGATAYFAVLDGRSATARGMTLTEQGQFMKELGAANATNADGGGSSQINVREAGDDFSTVQNSPSDGYPRRDGNGLGFFLSQPSSGTLTGFNVTAQTTGDHALRVFPGLHRTLTADGHDEANAPVEATGTTWATDAANLATVSADGILAGVTPGQTAVTATSGAATGEASVDVLGSLSRITTATQVVTLEAEGSSTALDLVGHDEQGFTAPIEAADVTVSNSNPAAFAVEAQADGRFLVTATATEGTATLAFAAGGQSVEVAVSVPLEVRVIDDFSDISGWTTAQDRAAVGSIEAGEGHEGSASIRLNYDFTDSTGTRGRYAVAPGAVSGGTGGIDIPGRPQKLSVWIKGDGNGSLLRLQVMQANGVRNWIDGPDGSQSLHATWTGWQRVDFLVPETFTFPLKLERIRVLETVAAKQYTGSLEFSKIYAYLPPDGIVAPDVERPTDAIVTETGGTDDEELRVAVMSDAQFVARDPDSYQVTGARTALQEIVAEQPDVLLINGDLVDEGSAADFELAREILDEELAGVEFPWYYVPGNHEIMGASIDNFRAAFGATSNVFDVDGTRFITTSSATGLLRSDFAQVKQTREQLDAAAADPSVTGVLFVSHMPTNDPLPSKSSQLSDRNEAAMVDDWLQDFRAESGKSAAYVAGHVGAFHTSSIDGVPYVINGNSGKGPATSPDNGGFTGWTMLGIDPAQGEWADATEPWLEVETKPRIDAGTLSLTAPESLIVGDAGPLSAEFRQDSGHDERTVPAAWPVSTQWAGAGVFIGAATDAPAGTIIAADPEAGTVTAVSGGTAELRVTVRAETVSQAITVSLRELDLGDARIDLTGMPKVGSPLTAVQTGWSTPEGAELGIQWLRNGEAITGATGASYLPTATDVDQTLSVRATVTQAGYSPAVIAASAMTIGTGDLELQQAPTLSGAGALGAALTVAPGTWNTATSMTYQWLRDGEVIAGAETETYTVTGDDGARSLSARVTASAAGYGSATVTTAAVTIDREPLITQPRSPLTDADLVAGNAGGVSMRVVAGVATITVPGSGEGDWVSVQGFSVATPLGWHQIINGAITVDVSGFAPGAHKIAIFDLRNELVGWAPFAVDVPGTPAPAAAAGSRATASELSSTGFEAGDTITAVVLLLLLGGGFLLVQRRRRSAATR</sequence>
<dbReference type="SUPFAM" id="SSF56300">
    <property type="entry name" value="Metallo-dependent phosphatases"/>
    <property type="match status" value="1"/>
</dbReference>
<dbReference type="Gene3D" id="3.60.21.10">
    <property type="match status" value="1"/>
</dbReference>
<organism evidence="6 7">
    <name type="scientific">Cryobacterium frigoriphilum</name>
    <dbReference type="NCBI Taxonomy" id="1259150"/>
    <lineage>
        <taxon>Bacteria</taxon>
        <taxon>Bacillati</taxon>
        <taxon>Actinomycetota</taxon>
        <taxon>Actinomycetes</taxon>
        <taxon>Micrococcales</taxon>
        <taxon>Microbacteriaceae</taxon>
        <taxon>Cryobacterium</taxon>
    </lineage>
</organism>
<keyword evidence="1" id="KW-0812">Transmembrane</keyword>
<dbReference type="InterPro" id="IPR029052">
    <property type="entry name" value="Metallo-depent_PP-like"/>
</dbReference>
<protein>
    <submittedName>
        <fullName evidence="6">Metallophosphoesterase</fullName>
    </submittedName>
</protein>
<dbReference type="Gene3D" id="2.60.40.1080">
    <property type="match status" value="1"/>
</dbReference>
<feature type="domain" description="Calcineurin-like phosphoesterase" evidence="3">
    <location>
        <begin position="794"/>
        <end position="989"/>
    </location>
</feature>
<dbReference type="InterPro" id="IPR006311">
    <property type="entry name" value="TAT_signal"/>
</dbReference>
<gene>
    <name evidence="6" type="ORF">E3T55_18870</name>
</gene>
<dbReference type="Proteomes" id="UP000297447">
    <property type="component" value="Unassembled WGS sequence"/>
</dbReference>
<evidence type="ECO:0000259" key="4">
    <source>
        <dbReference type="Pfam" id="PF02368"/>
    </source>
</evidence>